<dbReference type="Gene3D" id="2.70.70.10">
    <property type="entry name" value="Glucose Permease (Domain IIA)"/>
    <property type="match status" value="1"/>
</dbReference>
<accession>E8N480</accession>
<evidence type="ECO:0000313" key="3">
    <source>
        <dbReference type="EMBL" id="BAJ63244.1"/>
    </source>
</evidence>
<evidence type="ECO:0000313" key="4">
    <source>
        <dbReference type="Proteomes" id="UP000008922"/>
    </source>
</evidence>
<protein>
    <recommendedName>
        <fullName evidence="2">LysM domain-containing protein</fullName>
    </recommendedName>
</protein>
<dbReference type="HOGENOM" id="CLU_536026_0_0_0"/>
<dbReference type="KEGG" id="atm:ANT_12100"/>
<dbReference type="PROSITE" id="PS51257">
    <property type="entry name" value="PROKAR_LIPOPROTEIN"/>
    <property type="match status" value="1"/>
</dbReference>
<organism evidence="3 4">
    <name type="scientific">Anaerolinea thermophila (strain DSM 14523 / JCM 11388 / NBRC 100420 / UNI-1)</name>
    <dbReference type="NCBI Taxonomy" id="926569"/>
    <lineage>
        <taxon>Bacteria</taxon>
        <taxon>Bacillati</taxon>
        <taxon>Chloroflexota</taxon>
        <taxon>Anaerolineae</taxon>
        <taxon>Anaerolineales</taxon>
        <taxon>Anaerolineaceae</taxon>
        <taxon>Anaerolinea</taxon>
    </lineage>
</organism>
<name>E8N480_ANATU</name>
<dbReference type="InterPro" id="IPR036779">
    <property type="entry name" value="LysM_dom_sf"/>
</dbReference>
<sequence length="508" mass="55245">MAGKLSNLWTLVIIAGLLSGCVRGMNGAGQSPFSFGQKSQLALVETVTTGEEQSERVSTRVAPPQITPTPKESPTPAPPILYYTQAGDTLSALAARFGVAREEISSTQSLPENGLLDPGILLIIPDKLGETTSSEQVMPDSEIVFSPSALDFDINKYVTEAGGYLTTIQEWHSNGWNSGAASVYKVAIDNSINPRLLLAILEYQSHWVTGQPENLAQTDFPVGYLNYQKKGLFAQLSWAVQQLNIGYYGWREGRLTSLTFQDGTTMRLAPDLNAGSVAVLYLFSQLYDQPHWAAAVYGLESMPALYEKMFGSPWLRAQSVEPLFPATLTQPPMELPFRPGKPWSLTGGPHSAWGPDGARAALDFAPSTTEKDCYVSTDWVTAISSGLVVRSEYGVVVVDLDGDGFEQTGWAVLYLHIATNDRVPVNTWVNTDDRIGHPSCEGGQATGTHVHVARKYNGEWILADGPMPFVLSGWRAVAGEKPYQGALIKEEKTVKASIYGDYSSLISR</sequence>
<reference evidence="3 4" key="1">
    <citation type="submission" date="2010-12" db="EMBL/GenBank/DDBJ databases">
        <title>Whole genome sequence of Anaerolinea thermophila UNI-1.</title>
        <authorList>
            <person name="Narita-Yamada S."/>
            <person name="Kishi E."/>
            <person name="Watanabe Y."/>
            <person name="Takasaki K."/>
            <person name="Ankai A."/>
            <person name="Oguchi A."/>
            <person name="Fukui S."/>
            <person name="Takahashi M."/>
            <person name="Yashiro I."/>
            <person name="Hosoyama A."/>
            <person name="Sekiguchi Y."/>
            <person name="Hanada S."/>
            <person name="Fujita N."/>
        </authorList>
    </citation>
    <scope>NUCLEOTIDE SEQUENCE [LARGE SCALE GENOMIC DNA]</scope>
    <source>
        <strain evidence="4">DSM 14523 / JCM 11388 / NBRC 100420 / UNI-1</strain>
    </source>
</reference>
<dbReference type="STRING" id="926569.ANT_12100"/>
<dbReference type="AlphaFoldDB" id="E8N480"/>
<feature type="domain" description="LysM" evidence="2">
    <location>
        <begin position="80"/>
        <end position="124"/>
    </location>
</feature>
<dbReference type="InterPro" id="IPR011055">
    <property type="entry name" value="Dup_hybrid_motif"/>
</dbReference>
<keyword evidence="4" id="KW-1185">Reference proteome</keyword>
<dbReference type="InParanoid" id="E8N480"/>
<dbReference type="eggNOG" id="COG1388">
    <property type="taxonomic scope" value="Bacteria"/>
</dbReference>
<dbReference type="Proteomes" id="UP000008922">
    <property type="component" value="Chromosome"/>
</dbReference>
<proteinExistence type="predicted"/>
<dbReference type="InterPro" id="IPR018392">
    <property type="entry name" value="LysM"/>
</dbReference>
<feature type="region of interest" description="Disordered" evidence="1">
    <location>
        <begin position="46"/>
        <end position="78"/>
    </location>
</feature>
<dbReference type="eggNOG" id="COG0739">
    <property type="taxonomic scope" value="Bacteria"/>
</dbReference>
<gene>
    <name evidence="3" type="ordered locus">ANT_12100</name>
</gene>
<dbReference type="EMBL" id="AP012029">
    <property type="protein sequence ID" value="BAJ63244.1"/>
    <property type="molecule type" value="Genomic_DNA"/>
</dbReference>
<evidence type="ECO:0000259" key="2">
    <source>
        <dbReference type="PROSITE" id="PS51782"/>
    </source>
</evidence>
<evidence type="ECO:0000256" key="1">
    <source>
        <dbReference type="SAM" id="MobiDB-lite"/>
    </source>
</evidence>
<dbReference type="SUPFAM" id="SSF54106">
    <property type="entry name" value="LysM domain"/>
    <property type="match status" value="1"/>
</dbReference>
<dbReference type="Gene3D" id="3.10.350.10">
    <property type="entry name" value="LysM domain"/>
    <property type="match status" value="1"/>
</dbReference>
<feature type="compositionally biased region" description="Pro residues" evidence="1">
    <location>
        <begin position="65"/>
        <end position="78"/>
    </location>
</feature>
<dbReference type="CDD" id="cd00118">
    <property type="entry name" value="LysM"/>
    <property type="match status" value="1"/>
</dbReference>
<dbReference type="PROSITE" id="PS51782">
    <property type="entry name" value="LYSM"/>
    <property type="match status" value="1"/>
</dbReference>